<dbReference type="InterPro" id="IPR008979">
    <property type="entry name" value="Galactose-bd-like_sf"/>
</dbReference>
<feature type="chain" id="PRO_5023151101" evidence="2">
    <location>
        <begin position="22"/>
        <end position="657"/>
    </location>
</feature>
<evidence type="ECO:0000313" key="5">
    <source>
        <dbReference type="Proteomes" id="UP000321362"/>
    </source>
</evidence>
<evidence type="ECO:0000313" key="4">
    <source>
        <dbReference type="EMBL" id="QEC74849.1"/>
    </source>
</evidence>
<organism evidence="4 5">
    <name type="scientific">Mucilaginibacter ginsenosidivorax</name>
    <dbReference type="NCBI Taxonomy" id="862126"/>
    <lineage>
        <taxon>Bacteria</taxon>
        <taxon>Pseudomonadati</taxon>
        <taxon>Bacteroidota</taxon>
        <taxon>Sphingobacteriia</taxon>
        <taxon>Sphingobacteriales</taxon>
        <taxon>Sphingobacteriaceae</taxon>
        <taxon>Mucilaginibacter</taxon>
    </lineage>
</organism>
<reference evidence="4 5" key="1">
    <citation type="journal article" date="2013" name="J. Microbiol.">
        <title>Mucilaginibacter ginsenosidivorax sp. nov., with ginsenoside converting activity isolated from sediment.</title>
        <authorList>
            <person name="Kim J.K."/>
            <person name="Choi T.E."/>
            <person name="Liu Q.M."/>
            <person name="Park H.Y."/>
            <person name="Yi T.H."/>
            <person name="Yoon M.H."/>
            <person name="Kim S.C."/>
            <person name="Im W.T."/>
        </authorList>
    </citation>
    <scope>NUCLEOTIDE SEQUENCE [LARGE SCALE GENOMIC DNA]</scope>
    <source>
        <strain evidence="4 5">KHI28</strain>
    </source>
</reference>
<keyword evidence="1" id="KW-0378">Hydrolase</keyword>
<dbReference type="OrthoDB" id="9816001at2"/>
<dbReference type="Pfam" id="PF03629">
    <property type="entry name" value="SASA"/>
    <property type="match status" value="2"/>
</dbReference>
<accession>A0A5B8VTS5</accession>
<protein>
    <submittedName>
        <fullName evidence="4">9-O-acetylesterase</fullName>
    </submittedName>
</protein>
<keyword evidence="5" id="KW-1185">Reference proteome</keyword>
<keyword evidence="2" id="KW-0732">Signal</keyword>
<dbReference type="GO" id="GO:0001681">
    <property type="term" value="F:sialate O-acetylesterase activity"/>
    <property type="evidence" value="ECO:0007669"/>
    <property type="project" value="InterPro"/>
</dbReference>
<feature type="domain" description="Sialate O-acetylesterase" evidence="3">
    <location>
        <begin position="432"/>
        <end position="540"/>
    </location>
</feature>
<dbReference type="InterPro" id="IPR013783">
    <property type="entry name" value="Ig-like_fold"/>
</dbReference>
<dbReference type="InterPro" id="IPR005181">
    <property type="entry name" value="SASA"/>
</dbReference>
<dbReference type="EMBL" id="CP042437">
    <property type="protein sequence ID" value="QEC74849.1"/>
    <property type="molecule type" value="Genomic_DNA"/>
</dbReference>
<dbReference type="Gene3D" id="2.60.40.10">
    <property type="entry name" value="Immunoglobulins"/>
    <property type="match status" value="1"/>
</dbReference>
<dbReference type="InterPro" id="IPR036514">
    <property type="entry name" value="SGNH_hydro_sf"/>
</dbReference>
<dbReference type="SUPFAM" id="SSF49785">
    <property type="entry name" value="Galactose-binding domain-like"/>
    <property type="match status" value="1"/>
</dbReference>
<proteinExistence type="predicted"/>
<dbReference type="RefSeq" id="WP_147052008.1">
    <property type="nucleotide sequence ID" value="NZ_CP042437.1"/>
</dbReference>
<gene>
    <name evidence="4" type="ORF">FSB76_02405</name>
</gene>
<feature type="domain" description="Sialate O-acetylesterase" evidence="3">
    <location>
        <begin position="106"/>
        <end position="215"/>
    </location>
</feature>
<feature type="signal peptide" evidence="2">
    <location>
        <begin position="1"/>
        <end position="21"/>
    </location>
</feature>
<dbReference type="PANTHER" id="PTHR22901">
    <property type="entry name" value="SIALATE O-ACETYLESTERASE"/>
    <property type="match status" value="1"/>
</dbReference>
<dbReference type="InterPro" id="IPR039329">
    <property type="entry name" value="SIAE"/>
</dbReference>
<dbReference type="PANTHER" id="PTHR22901:SF0">
    <property type="entry name" value="SIALATE O-ACETYLESTERASE"/>
    <property type="match status" value="1"/>
</dbReference>
<evidence type="ECO:0000256" key="2">
    <source>
        <dbReference type="SAM" id="SignalP"/>
    </source>
</evidence>
<dbReference type="Gene3D" id="3.40.50.1110">
    <property type="entry name" value="SGNH hydrolase"/>
    <property type="match status" value="2"/>
</dbReference>
<dbReference type="GO" id="GO:0005975">
    <property type="term" value="P:carbohydrate metabolic process"/>
    <property type="evidence" value="ECO:0007669"/>
    <property type="project" value="InterPro"/>
</dbReference>
<evidence type="ECO:0000256" key="1">
    <source>
        <dbReference type="ARBA" id="ARBA00022801"/>
    </source>
</evidence>
<name>A0A5B8VTS5_9SPHI</name>
<dbReference type="SUPFAM" id="SSF52266">
    <property type="entry name" value="SGNH hydrolase"/>
    <property type="match status" value="1"/>
</dbReference>
<dbReference type="Proteomes" id="UP000321362">
    <property type="component" value="Chromosome"/>
</dbReference>
<evidence type="ECO:0000259" key="3">
    <source>
        <dbReference type="Pfam" id="PF03629"/>
    </source>
</evidence>
<dbReference type="GO" id="GO:0004553">
    <property type="term" value="F:hydrolase activity, hydrolyzing O-glycosyl compounds"/>
    <property type="evidence" value="ECO:0007669"/>
    <property type="project" value="InterPro"/>
</dbReference>
<sequence length="657" mass="72516">MFKSLLLTVFSFLVTAQLSSAKVSLPSVFSDNMVLQQKTKAAIWGKAEAGKKVVITTTWSDKKYSTIADADGNWKIKVGTPSYGGPFTITISDGEALELKNVMIGEVWLCSGQSNMEMPVAGWGKINNYEKEIAGANYPNIRLLQVEHITSSVPLADAKVTKGGWVPCTPENVAEFSSVAYFFAREIYSKTNIPIGLIHTSWGGTIAEAWTSGTALRTMPEFVEPVTTVETENKEEAQKAYVLKAQQWQNLIAEKDSGYNQGKPVWLAADLDVAKWHDMVLPAILEKTLPNFDGVIWLHKKIVVPDDWAGKPVKLSLGAVDDADITWFNGEKVGETAGYNTPRMYTIPGNLVKAGENIITIRVFDGSGNGGLYSDAKLLYLANDNGQQIPLNNAWQYRIGMNLKNMPPFPTDPKSPNRPSVLFNAMINPFIQYAIKGAIWYQGESNSGRAYQYRQLFPTMINDWRTRWGEGNFPFYFVQLANYYITEPQPSASDWAELREAQLKTLSLPNTGMAVAIDLGGYDIHPKNKQEVGRRLALAALAKTYGEKVDYSGPIFQKYAVNNDKITLSFKFADGLKTTDGQPLKGFAIAGADQKFYWADAAIVGDKVVVSSPQVTNPVAVRYAWGINPVCNLYNAAGLPASPFRTDEWPGVTLNKK</sequence>
<dbReference type="AlphaFoldDB" id="A0A5B8VTS5"/>
<dbReference type="KEGG" id="mgk:FSB76_02405"/>